<comment type="caution">
    <text evidence="9">The sequence shown here is derived from an EMBL/GenBank/DDBJ whole genome shotgun (WGS) entry which is preliminary data.</text>
</comment>
<dbReference type="PANTHER" id="PTHR15938">
    <property type="entry name" value="TBP-1 INTERACTING PROTEIN"/>
    <property type="match status" value="1"/>
</dbReference>
<evidence type="ECO:0000256" key="5">
    <source>
        <dbReference type="ARBA" id="ARBA00023254"/>
    </source>
</evidence>
<feature type="compositionally biased region" description="Basic and acidic residues" evidence="7">
    <location>
        <begin position="300"/>
        <end position="319"/>
    </location>
</feature>
<evidence type="ECO:0000256" key="4">
    <source>
        <dbReference type="ARBA" id="ARBA00023242"/>
    </source>
</evidence>
<evidence type="ECO:0000259" key="8">
    <source>
        <dbReference type="Pfam" id="PF07106"/>
    </source>
</evidence>
<dbReference type="InterPro" id="IPR010776">
    <property type="entry name" value="Hop2_WH_dom"/>
</dbReference>
<keyword evidence="5" id="KW-0469">Meiosis</keyword>
<accession>A0ABQ9X622</accession>
<dbReference type="EMBL" id="JARBJD010000207">
    <property type="protein sequence ID" value="KAK2947222.1"/>
    <property type="molecule type" value="Genomic_DNA"/>
</dbReference>
<keyword evidence="6" id="KW-0175">Coiled coil</keyword>
<name>A0ABQ9X622_9EUKA</name>
<protein>
    <submittedName>
        <fullName evidence="9">Homologous-pairing protein 2 like protein</fullName>
    </submittedName>
</protein>
<evidence type="ECO:0000313" key="10">
    <source>
        <dbReference type="Proteomes" id="UP001281761"/>
    </source>
</evidence>
<evidence type="ECO:0000256" key="3">
    <source>
        <dbReference type="ARBA" id="ARBA00023172"/>
    </source>
</evidence>
<comment type="subcellular location">
    <subcellularLocation>
        <location evidence="1">Nucleus</location>
    </subcellularLocation>
</comment>
<feature type="domain" description="Homologous-pairing protein 2 winged helix" evidence="8">
    <location>
        <begin position="18"/>
        <end position="77"/>
    </location>
</feature>
<gene>
    <name evidence="9" type="ORF">BLNAU_17856</name>
</gene>
<feature type="compositionally biased region" description="Basic and acidic residues" evidence="7">
    <location>
        <begin position="257"/>
        <end position="276"/>
    </location>
</feature>
<sequence length="382" mass="43624">MPPKKEKKTAKKPSNDEIENALLSYINEKNRPFSVQNMIDNLKNVYKKAGVTKALETMAEDGRIGVKEFGKAKMYFADQSQFEVPSEEESRAMDEAISEAQEKKDTLDRDRKMLEAANAALASELTNDEIVEQIAKYEADNEESSAKLTRLQDGGIMIDEEYKDRVCLQYGTMMAEWKYRRKMVMDIMGQMADSMEKKLQDLAEEAGIETDEAVNLPLKEVEVKGIPRLAQEYARRKTMAAKAVGEVEKQIEKEMEEKAEEEMKRREEEMRERMEEGGEEGMQMMGEGFEGEFYGAPDGEGFREGDERMMEEMEMMIDREEGEGDQNLQQEIPAEEEPPKKQKRAKSTSGETPKAKAKKTPKPSKKKVDIEDDDSDFDDLDG</sequence>
<evidence type="ECO:0000256" key="7">
    <source>
        <dbReference type="SAM" id="MobiDB-lite"/>
    </source>
</evidence>
<dbReference type="Gene3D" id="1.10.10.10">
    <property type="entry name" value="Winged helix-like DNA-binding domain superfamily/Winged helix DNA-binding domain"/>
    <property type="match status" value="1"/>
</dbReference>
<comment type="similarity">
    <text evidence="2">Belongs to the HOP2 family.</text>
</comment>
<proteinExistence type="inferred from homology"/>
<feature type="coiled-coil region" evidence="6">
    <location>
        <begin position="97"/>
        <end position="154"/>
    </location>
</feature>
<organism evidence="9 10">
    <name type="scientific">Blattamonas nauphoetae</name>
    <dbReference type="NCBI Taxonomy" id="2049346"/>
    <lineage>
        <taxon>Eukaryota</taxon>
        <taxon>Metamonada</taxon>
        <taxon>Preaxostyla</taxon>
        <taxon>Oxymonadida</taxon>
        <taxon>Blattamonas</taxon>
    </lineage>
</organism>
<keyword evidence="3" id="KW-0233">DNA recombination</keyword>
<dbReference type="InterPro" id="IPR036388">
    <property type="entry name" value="WH-like_DNA-bd_sf"/>
</dbReference>
<reference evidence="9 10" key="1">
    <citation type="journal article" date="2022" name="bioRxiv">
        <title>Genomics of Preaxostyla Flagellates Illuminates Evolutionary Transitions and the Path Towards Mitochondrial Loss.</title>
        <authorList>
            <person name="Novak L.V.F."/>
            <person name="Treitli S.C."/>
            <person name="Pyrih J."/>
            <person name="Halakuc P."/>
            <person name="Pipaliya S.V."/>
            <person name="Vacek V."/>
            <person name="Brzon O."/>
            <person name="Soukal P."/>
            <person name="Eme L."/>
            <person name="Dacks J.B."/>
            <person name="Karnkowska A."/>
            <person name="Elias M."/>
            <person name="Hampl V."/>
        </authorList>
    </citation>
    <scope>NUCLEOTIDE SEQUENCE [LARGE SCALE GENOMIC DNA]</scope>
    <source>
        <strain evidence="9">NAU3</strain>
        <tissue evidence="9">Gut</tissue>
    </source>
</reference>
<keyword evidence="10" id="KW-1185">Reference proteome</keyword>
<evidence type="ECO:0000256" key="1">
    <source>
        <dbReference type="ARBA" id="ARBA00004123"/>
    </source>
</evidence>
<feature type="region of interest" description="Disordered" evidence="7">
    <location>
        <begin position="257"/>
        <end position="382"/>
    </location>
</feature>
<evidence type="ECO:0000256" key="6">
    <source>
        <dbReference type="SAM" id="Coils"/>
    </source>
</evidence>
<dbReference type="Proteomes" id="UP001281761">
    <property type="component" value="Unassembled WGS sequence"/>
</dbReference>
<keyword evidence="4" id="KW-0539">Nucleus</keyword>
<dbReference type="Pfam" id="PF07106">
    <property type="entry name" value="WHD_TBPIP"/>
    <property type="match status" value="1"/>
</dbReference>
<feature type="coiled-coil region" evidence="6">
    <location>
        <begin position="185"/>
        <end position="212"/>
    </location>
</feature>
<dbReference type="PANTHER" id="PTHR15938:SF0">
    <property type="entry name" value="HOMOLOGOUS-PAIRING PROTEIN 2 HOMOLOG"/>
    <property type="match status" value="1"/>
</dbReference>
<feature type="compositionally biased region" description="Basic residues" evidence="7">
    <location>
        <begin position="355"/>
        <end position="365"/>
    </location>
</feature>
<feature type="compositionally biased region" description="Acidic residues" evidence="7">
    <location>
        <begin position="370"/>
        <end position="382"/>
    </location>
</feature>
<evidence type="ECO:0000256" key="2">
    <source>
        <dbReference type="ARBA" id="ARBA00007922"/>
    </source>
</evidence>
<evidence type="ECO:0000313" key="9">
    <source>
        <dbReference type="EMBL" id="KAK2947222.1"/>
    </source>
</evidence>